<dbReference type="EMBL" id="CP068570">
    <property type="protein sequence ID" value="QQZ51330.1"/>
    <property type="molecule type" value="Genomic_DNA"/>
</dbReference>
<sequence>MTSAPTANPSGRLSLATILAFACTSLPLSALGIALSVYLPRYFASHIGVELAIVGAVFATVRMIDIPWTRRSA</sequence>
<name>A0A974P6K9_9CAUL</name>
<reference evidence="2" key="1">
    <citation type="submission" date="2021-01" db="EMBL/GenBank/DDBJ databases">
        <title>Genome sequence of Phenylobacterium sp. 20VBR1 isolated from a valley glaceir, Ny-Alesund, Svalbard.</title>
        <authorList>
            <person name="Thomas F.A."/>
            <person name="Krishnan K.P."/>
            <person name="Sinha R.K."/>
        </authorList>
    </citation>
    <scope>NUCLEOTIDE SEQUENCE</scope>
    <source>
        <strain evidence="2">20VBR1</strain>
    </source>
</reference>
<gene>
    <name evidence="2" type="ORF">JKL49_09855</name>
</gene>
<protein>
    <submittedName>
        <fullName evidence="2">Uncharacterized protein</fullName>
    </submittedName>
</protein>
<feature type="transmembrane region" description="Helical" evidence="1">
    <location>
        <begin position="42"/>
        <end position="61"/>
    </location>
</feature>
<organism evidence="2">
    <name type="scientific">Phenylobacterium glaciei</name>
    <dbReference type="NCBI Taxonomy" id="2803784"/>
    <lineage>
        <taxon>Bacteria</taxon>
        <taxon>Pseudomonadati</taxon>
        <taxon>Pseudomonadota</taxon>
        <taxon>Alphaproteobacteria</taxon>
        <taxon>Caulobacterales</taxon>
        <taxon>Caulobacteraceae</taxon>
        <taxon>Phenylobacterium</taxon>
    </lineage>
</organism>
<evidence type="ECO:0000313" key="2">
    <source>
        <dbReference type="EMBL" id="QQZ51330.1"/>
    </source>
</evidence>
<keyword evidence="1" id="KW-0472">Membrane</keyword>
<proteinExistence type="predicted"/>
<keyword evidence="1" id="KW-0812">Transmembrane</keyword>
<accession>A0A974P6K9</accession>
<dbReference type="AlphaFoldDB" id="A0A974P6K9"/>
<evidence type="ECO:0000256" key="1">
    <source>
        <dbReference type="SAM" id="Phobius"/>
    </source>
</evidence>
<keyword evidence="1" id="KW-1133">Transmembrane helix</keyword>